<dbReference type="KEGG" id="mik:FOE78_02495"/>
<evidence type="ECO:0000313" key="1">
    <source>
        <dbReference type="EMBL" id="QDP94932.1"/>
    </source>
</evidence>
<sequence>MTNISTAAPAAGVSAELSATTIEQYRADGFVHIPGVLQPDEVERYREAARDVFGREQGLDPNNRMFKQVVNIWQRDETLRELTLDSRLAGLATQLAGIELRIWHDQLLIKPPHNQTPTEFHQDAPYWPHAGCRHALSAWVALVDVPVERGCMTFIGGQQERHDIRAIDLTDAHDLFEAAPDLIYRRRVTIPLRAGDVTFHNGYTPHTANANDTDDFRFAHVNIYIDRDTRYDGRRHVCTDPLGLEVGDSLPDDLFPPVPR</sequence>
<dbReference type="EMBL" id="CP041692">
    <property type="protein sequence ID" value="QDP94932.1"/>
    <property type="molecule type" value="Genomic_DNA"/>
</dbReference>
<dbReference type="Gene3D" id="2.60.120.620">
    <property type="entry name" value="q2cbj1_9rhob like domain"/>
    <property type="match status" value="1"/>
</dbReference>
<dbReference type="PANTHER" id="PTHR20883:SF46">
    <property type="entry name" value="PHYTANOYL-COA HYDROXYLASE"/>
    <property type="match status" value="1"/>
</dbReference>
<dbReference type="InterPro" id="IPR008775">
    <property type="entry name" value="Phytyl_CoA_dOase-like"/>
</dbReference>
<accession>A0A516PUU5</accession>
<reference evidence="1 2" key="1">
    <citation type="submission" date="2019-07" db="EMBL/GenBank/DDBJ databases">
        <title>Microlunatus dokdonensis sp. nov. isolated from the rhizospheric soil of the wild plant Elymus tsukushiensis.</title>
        <authorList>
            <person name="Ghim S.-Y."/>
            <person name="Hwang Y.-J."/>
            <person name="Son J.-S."/>
            <person name="Shin J.-H."/>
        </authorList>
    </citation>
    <scope>NUCLEOTIDE SEQUENCE [LARGE SCALE GENOMIC DNA]</scope>
    <source>
        <strain evidence="1 2">KUDC0627</strain>
    </source>
</reference>
<keyword evidence="2" id="KW-1185">Reference proteome</keyword>
<dbReference type="GO" id="GO:0016706">
    <property type="term" value="F:2-oxoglutarate-dependent dioxygenase activity"/>
    <property type="evidence" value="ECO:0007669"/>
    <property type="project" value="UniProtKB-ARBA"/>
</dbReference>
<protein>
    <submittedName>
        <fullName evidence="1">Phytanoyl-CoA dioxygenase family protein</fullName>
    </submittedName>
</protein>
<evidence type="ECO:0000313" key="2">
    <source>
        <dbReference type="Proteomes" id="UP000319263"/>
    </source>
</evidence>
<dbReference type="Proteomes" id="UP000319263">
    <property type="component" value="Chromosome"/>
</dbReference>
<dbReference type="RefSeq" id="WP_143984917.1">
    <property type="nucleotide sequence ID" value="NZ_CP041692.1"/>
</dbReference>
<dbReference type="OrthoDB" id="9814777at2"/>
<dbReference type="SUPFAM" id="SSF51197">
    <property type="entry name" value="Clavaminate synthase-like"/>
    <property type="match status" value="1"/>
</dbReference>
<keyword evidence="1" id="KW-0560">Oxidoreductase</keyword>
<gene>
    <name evidence="1" type="ORF">FOE78_02495</name>
</gene>
<dbReference type="AlphaFoldDB" id="A0A516PUU5"/>
<dbReference type="PANTHER" id="PTHR20883">
    <property type="entry name" value="PHYTANOYL-COA DIOXYGENASE DOMAIN CONTAINING 1"/>
    <property type="match status" value="1"/>
</dbReference>
<dbReference type="GO" id="GO:0005506">
    <property type="term" value="F:iron ion binding"/>
    <property type="evidence" value="ECO:0007669"/>
    <property type="project" value="UniProtKB-ARBA"/>
</dbReference>
<keyword evidence="1" id="KW-0223">Dioxygenase</keyword>
<proteinExistence type="predicted"/>
<dbReference type="Pfam" id="PF05721">
    <property type="entry name" value="PhyH"/>
    <property type="match status" value="1"/>
</dbReference>
<organism evidence="1 2">
    <name type="scientific">Microlunatus elymi</name>
    <dbReference type="NCBI Taxonomy" id="2596828"/>
    <lineage>
        <taxon>Bacteria</taxon>
        <taxon>Bacillati</taxon>
        <taxon>Actinomycetota</taxon>
        <taxon>Actinomycetes</taxon>
        <taxon>Propionibacteriales</taxon>
        <taxon>Propionibacteriaceae</taxon>
        <taxon>Microlunatus</taxon>
    </lineage>
</organism>
<name>A0A516PUU5_9ACTN</name>